<dbReference type="PANTHER" id="PTHR23416:SF23">
    <property type="entry name" value="ACETYLTRANSFERASE C18B11.09C-RELATED"/>
    <property type="match status" value="1"/>
</dbReference>
<name>A0A1I3KIE7_9RHOB</name>
<dbReference type="SUPFAM" id="SSF51161">
    <property type="entry name" value="Trimeric LpxA-like enzymes"/>
    <property type="match status" value="1"/>
</dbReference>
<evidence type="ECO:0000256" key="3">
    <source>
        <dbReference type="ARBA" id="ARBA00022737"/>
    </source>
</evidence>
<evidence type="ECO:0000259" key="5">
    <source>
        <dbReference type="SMART" id="SM01266"/>
    </source>
</evidence>
<evidence type="ECO:0000313" key="7">
    <source>
        <dbReference type="Proteomes" id="UP000199630"/>
    </source>
</evidence>
<feature type="domain" description="Maltose/galactoside acetyltransferase" evidence="5">
    <location>
        <begin position="5"/>
        <end position="59"/>
    </location>
</feature>
<keyword evidence="4" id="KW-0012">Acyltransferase</keyword>
<dbReference type="AlphaFoldDB" id="A0A1I3KIE7"/>
<dbReference type="GO" id="GO:0005829">
    <property type="term" value="C:cytosol"/>
    <property type="evidence" value="ECO:0007669"/>
    <property type="project" value="TreeGrafter"/>
</dbReference>
<organism evidence="6 7">
    <name type="scientific">Celeribacter neptunius</name>
    <dbReference type="NCBI Taxonomy" id="588602"/>
    <lineage>
        <taxon>Bacteria</taxon>
        <taxon>Pseudomonadati</taxon>
        <taxon>Pseudomonadota</taxon>
        <taxon>Alphaproteobacteria</taxon>
        <taxon>Rhodobacterales</taxon>
        <taxon>Roseobacteraceae</taxon>
        <taxon>Celeribacter</taxon>
    </lineage>
</organism>
<dbReference type="OrthoDB" id="9815592at2"/>
<dbReference type="InterPro" id="IPR011004">
    <property type="entry name" value="Trimer_LpxA-like_sf"/>
</dbReference>
<dbReference type="PANTHER" id="PTHR23416">
    <property type="entry name" value="SIALIC ACID SYNTHASE-RELATED"/>
    <property type="match status" value="1"/>
</dbReference>
<keyword evidence="2 6" id="KW-0808">Transferase</keyword>
<dbReference type="EMBL" id="FORH01000001">
    <property type="protein sequence ID" value="SFI72217.1"/>
    <property type="molecule type" value="Genomic_DNA"/>
</dbReference>
<dbReference type="InterPro" id="IPR001451">
    <property type="entry name" value="Hexapep"/>
</dbReference>
<dbReference type="STRING" id="588602.SAMN04487991_0701"/>
<dbReference type="GO" id="GO:0016407">
    <property type="term" value="F:acetyltransferase activity"/>
    <property type="evidence" value="ECO:0007669"/>
    <property type="project" value="InterPro"/>
</dbReference>
<dbReference type="Pfam" id="PF00132">
    <property type="entry name" value="Hexapep"/>
    <property type="match status" value="1"/>
</dbReference>
<evidence type="ECO:0000256" key="1">
    <source>
        <dbReference type="ARBA" id="ARBA00007274"/>
    </source>
</evidence>
<comment type="similarity">
    <text evidence="1">Belongs to the transferase hexapeptide repeat family.</text>
</comment>
<evidence type="ECO:0000256" key="4">
    <source>
        <dbReference type="ARBA" id="ARBA00023315"/>
    </source>
</evidence>
<dbReference type="SMART" id="SM01266">
    <property type="entry name" value="Mac"/>
    <property type="match status" value="1"/>
</dbReference>
<dbReference type="GO" id="GO:0008374">
    <property type="term" value="F:O-acyltransferase activity"/>
    <property type="evidence" value="ECO:0007669"/>
    <property type="project" value="TreeGrafter"/>
</dbReference>
<evidence type="ECO:0000256" key="2">
    <source>
        <dbReference type="ARBA" id="ARBA00022679"/>
    </source>
</evidence>
<keyword evidence="7" id="KW-1185">Reference proteome</keyword>
<accession>A0A1I3KIE7</accession>
<gene>
    <name evidence="6" type="ORF">SAMN04487991_0701</name>
</gene>
<dbReference type="Proteomes" id="UP000199630">
    <property type="component" value="Unassembled WGS sequence"/>
</dbReference>
<dbReference type="InterPro" id="IPR018357">
    <property type="entry name" value="Hexapep_transf_CS"/>
</dbReference>
<evidence type="ECO:0000313" key="6">
    <source>
        <dbReference type="EMBL" id="SFI72217.1"/>
    </source>
</evidence>
<reference evidence="7" key="1">
    <citation type="submission" date="2016-10" db="EMBL/GenBank/DDBJ databases">
        <authorList>
            <person name="Varghese N."/>
            <person name="Submissions S."/>
        </authorList>
    </citation>
    <scope>NUCLEOTIDE SEQUENCE [LARGE SCALE GENOMIC DNA]</scope>
    <source>
        <strain evidence="7">DSM 26471</strain>
    </source>
</reference>
<dbReference type="Gene3D" id="2.160.10.10">
    <property type="entry name" value="Hexapeptide repeat proteins"/>
    <property type="match status" value="1"/>
</dbReference>
<dbReference type="RefSeq" id="WP_090057342.1">
    <property type="nucleotide sequence ID" value="NZ_FORH01000001.1"/>
</dbReference>
<protein>
    <submittedName>
        <fullName evidence="6">Maltose O-acetyltransferase</fullName>
    </submittedName>
</protein>
<dbReference type="InterPro" id="IPR024688">
    <property type="entry name" value="Mac_dom"/>
</dbReference>
<keyword evidence="3" id="KW-0677">Repeat</keyword>
<dbReference type="PROSITE" id="PS00101">
    <property type="entry name" value="HEXAPEP_TRANSFERASES"/>
    <property type="match status" value="1"/>
</dbReference>
<sequence length="183" mass="19818">MTSELDKMRAGDWYCSLDPEIDAIRMRVFDAVHRHNMALPSERGDIHPDLRALLPEVHETARIEGQFHLLYGNLKMAEGAFMNVGCVVLDAAQVEIGRNAMLGPQVQIYCPDHHRDPVKRGQLIERALPVTIGKDVWIGGGAILLPGVTIGDGAIVGAGSVVTKDVAPGARVAGNPARDLTQR</sequence>
<proteinExistence type="inferred from homology"/>
<dbReference type="InterPro" id="IPR051159">
    <property type="entry name" value="Hexapeptide_acetyltransf"/>
</dbReference>
<dbReference type="CDD" id="cd03357">
    <property type="entry name" value="LbH_MAT_GAT"/>
    <property type="match status" value="1"/>
</dbReference>
<dbReference type="Pfam" id="PF12464">
    <property type="entry name" value="Mac"/>
    <property type="match status" value="1"/>
</dbReference>